<dbReference type="GO" id="GO:0005737">
    <property type="term" value="C:cytoplasm"/>
    <property type="evidence" value="ECO:0007669"/>
    <property type="project" value="UniProtKB-SubCell"/>
</dbReference>
<dbReference type="SMART" id="SM01211">
    <property type="entry name" value="GATase_5"/>
    <property type="match status" value="1"/>
</dbReference>
<comment type="caution">
    <text evidence="9">The sequence shown here is derived from an EMBL/GenBank/DDBJ whole genome shotgun (WGS) entry which is preliminary data.</text>
</comment>
<gene>
    <name evidence="8" type="primary">purQ</name>
    <name evidence="9" type="ORF">XD66_0946</name>
</gene>
<keyword evidence="3 8" id="KW-0547">Nucleotide-binding</keyword>
<dbReference type="CDD" id="cd01740">
    <property type="entry name" value="GATase1_FGAR_AT"/>
    <property type="match status" value="1"/>
</dbReference>
<comment type="pathway">
    <text evidence="8">Purine metabolism; IMP biosynthesis via de novo pathway; 5-amino-1-(5-phospho-D-ribosyl)imidazole from N(2)-formyl-N(1)-(5-phospho-D-ribosyl)glycinamide: step 1/2.</text>
</comment>
<comment type="catalytic activity">
    <reaction evidence="8">
        <text>L-glutamine + H2O = L-glutamate + NH4(+)</text>
        <dbReference type="Rhea" id="RHEA:15889"/>
        <dbReference type="ChEBI" id="CHEBI:15377"/>
        <dbReference type="ChEBI" id="CHEBI:28938"/>
        <dbReference type="ChEBI" id="CHEBI:29985"/>
        <dbReference type="ChEBI" id="CHEBI:58359"/>
        <dbReference type="EC" id="3.5.1.2"/>
    </reaction>
</comment>
<comment type="catalytic activity">
    <reaction evidence="8">
        <text>N(2)-formyl-N(1)-(5-phospho-beta-D-ribosyl)glycinamide + L-glutamine + ATP + H2O = 2-formamido-N(1)-(5-O-phospho-beta-D-ribosyl)acetamidine + L-glutamate + ADP + phosphate + H(+)</text>
        <dbReference type="Rhea" id="RHEA:17129"/>
        <dbReference type="ChEBI" id="CHEBI:15377"/>
        <dbReference type="ChEBI" id="CHEBI:15378"/>
        <dbReference type="ChEBI" id="CHEBI:29985"/>
        <dbReference type="ChEBI" id="CHEBI:30616"/>
        <dbReference type="ChEBI" id="CHEBI:43474"/>
        <dbReference type="ChEBI" id="CHEBI:58359"/>
        <dbReference type="ChEBI" id="CHEBI:147286"/>
        <dbReference type="ChEBI" id="CHEBI:147287"/>
        <dbReference type="ChEBI" id="CHEBI:456216"/>
        <dbReference type="EC" id="6.3.5.3"/>
    </reaction>
</comment>
<evidence type="ECO:0000256" key="1">
    <source>
        <dbReference type="ARBA" id="ARBA00022490"/>
    </source>
</evidence>
<dbReference type="PANTHER" id="PTHR47552:SF1">
    <property type="entry name" value="PHOSPHORIBOSYLFORMYLGLYCINAMIDINE SYNTHASE SUBUNIT PURQ"/>
    <property type="match status" value="1"/>
</dbReference>
<dbReference type="GO" id="GO:0004359">
    <property type="term" value="F:glutaminase activity"/>
    <property type="evidence" value="ECO:0007669"/>
    <property type="project" value="UniProtKB-EC"/>
</dbReference>
<evidence type="ECO:0000256" key="8">
    <source>
        <dbReference type="HAMAP-Rule" id="MF_00421"/>
    </source>
</evidence>
<evidence type="ECO:0000256" key="4">
    <source>
        <dbReference type="ARBA" id="ARBA00022755"/>
    </source>
</evidence>
<dbReference type="Proteomes" id="UP000053326">
    <property type="component" value="Unassembled WGS sequence"/>
</dbReference>
<keyword evidence="2 8" id="KW-0436">Ligase</keyword>
<dbReference type="Gene3D" id="3.40.50.880">
    <property type="match status" value="1"/>
</dbReference>
<keyword evidence="4 8" id="KW-0658">Purine biosynthesis</keyword>
<dbReference type="HAMAP" id="MF_00421">
    <property type="entry name" value="PurQ"/>
    <property type="match status" value="1"/>
</dbReference>
<dbReference type="InterPro" id="IPR029062">
    <property type="entry name" value="Class_I_gatase-like"/>
</dbReference>
<reference evidence="10" key="1">
    <citation type="journal article" date="2015" name="MBio">
        <title>Genome-Resolved Metagenomic Analysis Reveals Roles for Candidate Phyla and Other Microbial Community Members in Biogeochemical Transformations in Oil Reservoirs.</title>
        <authorList>
            <person name="Hu P."/>
            <person name="Tom L."/>
            <person name="Singh A."/>
            <person name="Thomas B.C."/>
            <person name="Baker B.J."/>
            <person name="Piceno Y.M."/>
            <person name="Andersen G.L."/>
            <person name="Banfield J.F."/>
        </authorList>
    </citation>
    <scope>NUCLEOTIDE SEQUENCE [LARGE SCALE GENOMIC DNA]</scope>
</reference>
<dbReference type="EMBL" id="LGFO01000112">
    <property type="protein sequence ID" value="KUK36346.1"/>
    <property type="molecule type" value="Genomic_DNA"/>
</dbReference>
<evidence type="ECO:0000256" key="6">
    <source>
        <dbReference type="ARBA" id="ARBA00022840"/>
    </source>
</evidence>
<organism evidence="9 10">
    <name type="scientific">Thermacetogenium phaeum</name>
    <dbReference type="NCBI Taxonomy" id="85874"/>
    <lineage>
        <taxon>Bacteria</taxon>
        <taxon>Bacillati</taxon>
        <taxon>Bacillota</taxon>
        <taxon>Clostridia</taxon>
        <taxon>Thermoanaerobacterales</taxon>
        <taxon>Thermoanaerobacteraceae</taxon>
        <taxon>Thermacetogenium</taxon>
    </lineage>
</organism>
<dbReference type="InterPro" id="IPR010075">
    <property type="entry name" value="PRibForGlyAmidine_synth_PurQ"/>
</dbReference>
<dbReference type="PROSITE" id="PS51273">
    <property type="entry name" value="GATASE_TYPE_1"/>
    <property type="match status" value="1"/>
</dbReference>
<keyword evidence="7 8" id="KW-0315">Glutamine amidotransferase</keyword>
<evidence type="ECO:0000256" key="2">
    <source>
        <dbReference type="ARBA" id="ARBA00022598"/>
    </source>
</evidence>
<evidence type="ECO:0000256" key="5">
    <source>
        <dbReference type="ARBA" id="ARBA00022801"/>
    </source>
</evidence>
<proteinExistence type="inferred from homology"/>
<dbReference type="GO" id="GO:0004642">
    <property type="term" value="F:phosphoribosylformylglycinamidine synthase activity"/>
    <property type="evidence" value="ECO:0007669"/>
    <property type="project" value="UniProtKB-UniRule"/>
</dbReference>
<dbReference type="AlphaFoldDB" id="A0A101FG22"/>
<dbReference type="NCBIfam" id="TIGR01737">
    <property type="entry name" value="FGAM_synth_I"/>
    <property type="match status" value="1"/>
</dbReference>
<comment type="subunit">
    <text evidence="8">Part of the FGAM synthase complex composed of 1 PurL, 1 PurQ and 2 PurS subunits.</text>
</comment>
<comment type="subcellular location">
    <subcellularLocation>
        <location evidence="8">Cytoplasm</location>
    </subcellularLocation>
</comment>
<evidence type="ECO:0000313" key="10">
    <source>
        <dbReference type="Proteomes" id="UP000053326"/>
    </source>
</evidence>
<dbReference type="UniPathway" id="UPA00074">
    <property type="reaction ID" value="UER00128"/>
</dbReference>
<dbReference type="EC" id="6.3.5.3" evidence="8"/>
<comment type="function">
    <text evidence="8">Part of the phosphoribosylformylglycinamidine synthase complex involved in the purines biosynthetic pathway. Catalyzes the ATP-dependent conversion of formylglycinamide ribonucleotide (FGAR) and glutamine to yield formylglycinamidine ribonucleotide (FGAM) and glutamate. The FGAM synthase complex is composed of three subunits. PurQ produces an ammonia molecule by converting glutamine to glutamate. PurL transfers the ammonia molecule to FGAR to form FGAM in an ATP-dependent manner. PurS interacts with PurQ and PurL and is thought to assist in the transfer of the ammonia molecule from PurQ to PurL.</text>
</comment>
<evidence type="ECO:0000256" key="7">
    <source>
        <dbReference type="ARBA" id="ARBA00022962"/>
    </source>
</evidence>
<dbReference type="GO" id="GO:0006189">
    <property type="term" value="P:'de novo' IMP biosynthetic process"/>
    <property type="evidence" value="ECO:0007669"/>
    <property type="project" value="UniProtKB-UniRule"/>
</dbReference>
<evidence type="ECO:0000313" key="9">
    <source>
        <dbReference type="EMBL" id="KUK36346.1"/>
    </source>
</evidence>
<dbReference type="PIRSF" id="PIRSF001586">
    <property type="entry name" value="FGAM_synth_I"/>
    <property type="match status" value="1"/>
</dbReference>
<keyword evidence="6 8" id="KW-0067">ATP-binding</keyword>
<dbReference type="PANTHER" id="PTHR47552">
    <property type="entry name" value="PHOSPHORIBOSYLFORMYLGLYCINAMIDINE SYNTHASE SUBUNIT PURQ"/>
    <property type="match status" value="1"/>
</dbReference>
<sequence>MKFGVVVFPGSNCDVDCYHVLDRVFGHPVSYIWHQDRDLSGIDCVILPGGFSYGDYLRTGAIARFAPVMEEVAEFAEKGGLVLGICNGFQILLEAGLLPGAMRRNESLQFRCCDVFLRVENAATPYTGLYRRGEVIRYPIAHGEGNYYATPEILAQLEEKGQIVFRYCTEKGEVTPDANPNGALGNIAGICNQRGNVLGLMPHPERCCEEIVGNTDGRRFFLSILHWWGMERQKRVTA</sequence>
<dbReference type="SUPFAM" id="SSF52317">
    <property type="entry name" value="Class I glutamine amidotransferase-like"/>
    <property type="match status" value="1"/>
</dbReference>
<feature type="active site" description="Nucleophile" evidence="8">
    <location>
        <position position="86"/>
    </location>
</feature>
<keyword evidence="1 8" id="KW-0963">Cytoplasm</keyword>
<dbReference type="GO" id="GO:0005524">
    <property type="term" value="F:ATP binding"/>
    <property type="evidence" value="ECO:0007669"/>
    <property type="project" value="UniProtKB-KW"/>
</dbReference>
<dbReference type="PATRIC" id="fig|85874.4.peg.323"/>
<feature type="active site" evidence="8">
    <location>
        <position position="203"/>
    </location>
</feature>
<feature type="active site" evidence="8">
    <location>
        <position position="205"/>
    </location>
</feature>
<dbReference type="Pfam" id="PF13507">
    <property type="entry name" value="GATase_5"/>
    <property type="match status" value="1"/>
</dbReference>
<name>A0A101FG22_9THEO</name>
<protein>
    <recommendedName>
        <fullName evidence="8">Phosphoribosylformylglycinamidine synthase subunit PurQ</fullName>
        <shortName evidence="8">FGAM synthase</shortName>
        <ecNumber evidence="8">6.3.5.3</ecNumber>
    </recommendedName>
    <alternativeName>
        <fullName evidence="8">Formylglycinamide ribonucleotide amidotransferase subunit I</fullName>
        <shortName evidence="8">FGAR amidotransferase I</shortName>
        <shortName evidence="8">FGAR-AT I</shortName>
    </alternativeName>
    <alternativeName>
        <fullName evidence="8">Glutaminase PurQ</fullName>
        <ecNumber evidence="8">3.5.1.2</ecNumber>
    </alternativeName>
    <alternativeName>
        <fullName evidence="8">Phosphoribosylformylglycinamidine synthase subunit I</fullName>
    </alternativeName>
</protein>
<accession>A0A101FG22</accession>
<evidence type="ECO:0000256" key="3">
    <source>
        <dbReference type="ARBA" id="ARBA00022741"/>
    </source>
</evidence>
<dbReference type="EC" id="3.5.1.2" evidence="8"/>
<keyword evidence="5 8" id="KW-0378">Hydrolase</keyword>
<dbReference type="NCBIfam" id="NF002957">
    <property type="entry name" value="PRK03619.1"/>
    <property type="match status" value="1"/>
</dbReference>